<dbReference type="SUPFAM" id="SSF46626">
    <property type="entry name" value="Cytochrome c"/>
    <property type="match status" value="1"/>
</dbReference>
<evidence type="ECO:0000256" key="5">
    <source>
        <dbReference type="ARBA" id="ARBA00023004"/>
    </source>
</evidence>
<dbReference type="InterPro" id="IPR036909">
    <property type="entry name" value="Cyt_c-like_dom_sf"/>
</dbReference>
<dbReference type="PROSITE" id="PS51007">
    <property type="entry name" value="CYTC"/>
    <property type="match status" value="1"/>
</dbReference>
<dbReference type="GO" id="GO:0020037">
    <property type="term" value="F:heme binding"/>
    <property type="evidence" value="ECO:0007669"/>
    <property type="project" value="InterPro"/>
</dbReference>
<dbReference type="Pfam" id="PF00034">
    <property type="entry name" value="Cytochrom_C"/>
    <property type="match status" value="1"/>
</dbReference>
<evidence type="ECO:0000259" key="8">
    <source>
        <dbReference type="PROSITE" id="PS51007"/>
    </source>
</evidence>
<dbReference type="OrthoDB" id="9805828at2"/>
<evidence type="ECO:0000313" key="10">
    <source>
        <dbReference type="Proteomes" id="UP000282125"/>
    </source>
</evidence>
<dbReference type="Gene3D" id="1.10.760.10">
    <property type="entry name" value="Cytochrome c-like domain"/>
    <property type="match status" value="1"/>
</dbReference>
<dbReference type="EMBL" id="RRAZ01000025">
    <property type="protein sequence ID" value="RRH72320.1"/>
    <property type="molecule type" value="Genomic_DNA"/>
</dbReference>
<keyword evidence="4" id="KW-0249">Electron transport</keyword>
<reference evidence="9 10" key="1">
    <citation type="submission" date="2018-11" db="EMBL/GenBank/DDBJ databases">
        <title>Gemmobacter sp. nov., YIM 102744-1 draft genome.</title>
        <authorList>
            <person name="Li G."/>
            <person name="Jiang Y."/>
        </authorList>
    </citation>
    <scope>NUCLEOTIDE SEQUENCE [LARGE SCALE GENOMIC DNA]</scope>
    <source>
        <strain evidence="9 10">YIM 102744-1</strain>
    </source>
</reference>
<dbReference type="PRINTS" id="PR00604">
    <property type="entry name" value="CYTCHRMECIAB"/>
</dbReference>
<evidence type="ECO:0000256" key="1">
    <source>
        <dbReference type="ARBA" id="ARBA00022448"/>
    </source>
</evidence>
<keyword evidence="7" id="KW-0732">Signal</keyword>
<keyword evidence="10" id="KW-1185">Reference proteome</keyword>
<evidence type="ECO:0000256" key="4">
    <source>
        <dbReference type="ARBA" id="ARBA00022982"/>
    </source>
</evidence>
<organism evidence="9 10">
    <name type="scientific">Falsigemmobacter faecalis</name>
    <dbReference type="NCBI Taxonomy" id="2488730"/>
    <lineage>
        <taxon>Bacteria</taxon>
        <taxon>Pseudomonadati</taxon>
        <taxon>Pseudomonadota</taxon>
        <taxon>Alphaproteobacteria</taxon>
        <taxon>Rhodobacterales</taxon>
        <taxon>Paracoccaceae</taxon>
        <taxon>Falsigemmobacter</taxon>
    </lineage>
</organism>
<accession>A0A3P3DDG8</accession>
<evidence type="ECO:0000313" key="9">
    <source>
        <dbReference type="EMBL" id="RRH72320.1"/>
    </source>
</evidence>
<dbReference type="PANTHER" id="PTHR11961">
    <property type="entry name" value="CYTOCHROME C"/>
    <property type="match status" value="1"/>
</dbReference>
<feature type="domain" description="Cytochrome c" evidence="8">
    <location>
        <begin position="24"/>
        <end position="127"/>
    </location>
</feature>
<dbReference type="Proteomes" id="UP000282125">
    <property type="component" value="Unassembled WGS sequence"/>
</dbReference>
<evidence type="ECO:0000256" key="7">
    <source>
        <dbReference type="SAM" id="SignalP"/>
    </source>
</evidence>
<dbReference type="GO" id="GO:0046872">
    <property type="term" value="F:metal ion binding"/>
    <property type="evidence" value="ECO:0007669"/>
    <property type="project" value="UniProtKB-KW"/>
</dbReference>
<keyword evidence="2 6" id="KW-0349">Heme</keyword>
<feature type="signal peptide" evidence="7">
    <location>
        <begin position="1"/>
        <end position="22"/>
    </location>
</feature>
<feature type="chain" id="PRO_5017953881" evidence="7">
    <location>
        <begin position="23"/>
        <end position="131"/>
    </location>
</feature>
<proteinExistence type="predicted"/>
<dbReference type="InterPro" id="IPR009056">
    <property type="entry name" value="Cyt_c-like_dom"/>
</dbReference>
<dbReference type="InterPro" id="IPR002327">
    <property type="entry name" value="Cyt_c_1A/1B"/>
</dbReference>
<comment type="caution">
    <text evidence="9">The sequence shown here is derived from an EMBL/GenBank/DDBJ whole genome shotgun (WGS) entry which is preliminary data.</text>
</comment>
<dbReference type="AlphaFoldDB" id="A0A3P3DDG8"/>
<evidence type="ECO:0000256" key="6">
    <source>
        <dbReference type="PROSITE-ProRule" id="PRU00433"/>
    </source>
</evidence>
<keyword evidence="5 6" id="KW-0408">Iron</keyword>
<sequence>MIRLTGALTALTLMSLAPAAFAEGDAEKGAKVFRKCAACHTVEADGPKRAGPNLHGVAGRVVGSLEGFAYSNPLKAAGEAGDVWSDEQLDAFLSDPKLMYKGHKMSFAGLKKADERTDLIAYLHAQAPAAE</sequence>
<evidence type="ECO:0000256" key="3">
    <source>
        <dbReference type="ARBA" id="ARBA00022723"/>
    </source>
</evidence>
<protein>
    <submittedName>
        <fullName evidence="9">Cytochrome c family protein</fullName>
    </submittedName>
</protein>
<keyword evidence="3 6" id="KW-0479">Metal-binding</keyword>
<dbReference type="RefSeq" id="WP_124965955.1">
    <property type="nucleotide sequence ID" value="NZ_RRAZ01000025.1"/>
</dbReference>
<dbReference type="GO" id="GO:0009055">
    <property type="term" value="F:electron transfer activity"/>
    <property type="evidence" value="ECO:0007669"/>
    <property type="project" value="InterPro"/>
</dbReference>
<evidence type="ECO:0000256" key="2">
    <source>
        <dbReference type="ARBA" id="ARBA00022617"/>
    </source>
</evidence>
<gene>
    <name evidence="9" type="ORF">EG244_15175</name>
</gene>
<name>A0A3P3DDG8_9RHOB</name>
<keyword evidence="1" id="KW-0813">Transport</keyword>